<sequence>MKRAEIKYPKNKNKEKKNELTKLFKLINKSIKLDYFKRREMIITTNINSFESTKRAFKELTLQKKRIQKLENNSEENNLRKDVIGHATKFYKQLYKKKEKTRMHWKKKLIINLE</sequence>
<evidence type="ECO:0000256" key="1">
    <source>
        <dbReference type="SAM" id="Coils"/>
    </source>
</evidence>
<dbReference type="AlphaFoldDB" id="A0A8S3YFU8"/>
<evidence type="ECO:0000313" key="2">
    <source>
        <dbReference type="EMBL" id="CAG5058122.1"/>
    </source>
</evidence>
<name>A0A8S3YFU8_PARAO</name>
<comment type="caution">
    <text evidence="2">The sequence shown here is derived from an EMBL/GenBank/DDBJ whole genome shotgun (WGS) entry which is preliminary data.</text>
</comment>
<dbReference type="OrthoDB" id="410104at2759"/>
<proteinExistence type="predicted"/>
<keyword evidence="3" id="KW-1185">Reference proteome</keyword>
<evidence type="ECO:0000313" key="3">
    <source>
        <dbReference type="Proteomes" id="UP000691718"/>
    </source>
</evidence>
<reference evidence="2" key="1">
    <citation type="submission" date="2021-04" db="EMBL/GenBank/DDBJ databases">
        <authorList>
            <person name="Tunstrom K."/>
        </authorList>
    </citation>
    <scope>NUCLEOTIDE SEQUENCE</scope>
</reference>
<gene>
    <name evidence="2" type="ORF">PAPOLLO_LOCUS27422</name>
</gene>
<keyword evidence="1" id="KW-0175">Coiled coil</keyword>
<dbReference type="EMBL" id="CAJQZP010001656">
    <property type="protein sequence ID" value="CAG5058122.1"/>
    <property type="molecule type" value="Genomic_DNA"/>
</dbReference>
<dbReference type="Proteomes" id="UP000691718">
    <property type="component" value="Unassembled WGS sequence"/>
</dbReference>
<organism evidence="2 3">
    <name type="scientific">Parnassius apollo</name>
    <name type="common">Apollo butterfly</name>
    <name type="synonym">Papilio apollo</name>
    <dbReference type="NCBI Taxonomy" id="110799"/>
    <lineage>
        <taxon>Eukaryota</taxon>
        <taxon>Metazoa</taxon>
        <taxon>Ecdysozoa</taxon>
        <taxon>Arthropoda</taxon>
        <taxon>Hexapoda</taxon>
        <taxon>Insecta</taxon>
        <taxon>Pterygota</taxon>
        <taxon>Neoptera</taxon>
        <taxon>Endopterygota</taxon>
        <taxon>Lepidoptera</taxon>
        <taxon>Glossata</taxon>
        <taxon>Ditrysia</taxon>
        <taxon>Papilionoidea</taxon>
        <taxon>Papilionidae</taxon>
        <taxon>Parnassiinae</taxon>
        <taxon>Parnassini</taxon>
        <taxon>Parnassius</taxon>
        <taxon>Parnassius</taxon>
    </lineage>
</organism>
<protein>
    <submittedName>
        <fullName evidence="2">(apollo) hypothetical protein</fullName>
    </submittedName>
</protein>
<accession>A0A8S3YFU8</accession>
<feature type="coiled-coil region" evidence="1">
    <location>
        <begin position="53"/>
        <end position="80"/>
    </location>
</feature>